<dbReference type="Proteomes" id="UP000789706">
    <property type="component" value="Unassembled WGS sequence"/>
</dbReference>
<evidence type="ECO:0000313" key="1">
    <source>
        <dbReference type="EMBL" id="CAG8608576.1"/>
    </source>
</evidence>
<comment type="caution">
    <text evidence="1">The sequence shown here is derived from an EMBL/GenBank/DDBJ whole genome shotgun (WGS) entry which is preliminary data.</text>
</comment>
<dbReference type="EMBL" id="CAJVPK010002210">
    <property type="protein sequence ID" value="CAG8608576.1"/>
    <property type="molecule type" value="Genomic_DNA"/>
</dbReference>
<name>A0A9N9CQN9_9GLOM</name>
<protein>
    <submittedName>
        <fullName evidence="1">3329_t:CDS:1</fullName>
    </submittedName>
</protein>
<dbReference type="OrthoDB" id="2345088at2759"/>
<reference evidence="1" key="1">
    <citation type="submission" date="2021-06" db="EMBL/GenBank/DDBJ databases">
        <authorList>
            <person name="Kallberg Y."/>
            <person name="Tangrot J."/>
            <person name="Rosling A."/>
        </authorList>
    </citation>
    <scope>NUCLEOTIDE SEQUENCE</scope>
    <source>
        <strain evidence="1">AZ414A</strain>
    </source>
</reference>
<dbReference type="AlphaFoldDB" id="A0A9N9CQN9"/>
<proteinExistence type="predicted"/>
<evidence type="ECO:0000313" key="2">
    <source>
        <dbReference type="Proteomes" id="UP000789706"/>
    </source>
</evidence>
<accession>A0A9N9CQN9</accession>
<gene>
    <name evidence="1" type="ORF">DEBURN_LOCUS9867</name>
</gene>
<keyword evidence="2" id="KW-1185">Reference proteome</keyword>
<sequence length="148" mass="17233">MDVITESLIPTNVHEFLVNFFSQNLTAKEWNYQIDDLRAPNKEDFIMNSVVRVLCRTLPQLYMHFCGISRICIMNTSKNHVKGNRADRISYMTDTDKHQLIYMEGSRPVTKDEKEINDLLVRDVTASFNNARAEPRLSFADALLRLDY</sequence>
<organism evidence="1 2">
    <name type="scientific">Diversispora eburnea</name>
    <dbReference type="NCBI Taxonomy" id="1213867"/>
    <lineage>
        <taxon>Eukaryota</taxon>
        <taxon>Fungi</taxon>
        <taxon>Fungi incertae sedis</taxon>
        <taxon>Mucoromycota</taxon>
        <taxon>Glomeromycotina</taxon>
        <taxon>Glomeromycetes</taxon>
        <taxon>Diversisporales</taxon>
        <taxon>Diversisporaceae</taxon>
        <taxon>Diversispora</taxon>
    </lineage>
</organism>